<keyword evidence="2" id="KW-0732">Signal</keyword>
<sequence length="192" mass="20319">MNKQASVTYSTAPASAMRRTAWRAGAAALVLALAGAAGGMAQAQPAPPPPAASAPGPMGGPMGGPMHEGHRHGGPGMGGRHMERLLERVNATPEQRGKIRGIFDAAAADMRTQRDTRRQLHEQGLTLLAQPTIDTAAVEQLRQQMLAQHDLASQRWSKAMVDAANVLTPQQRTQLAALMREHAARGPGGQHR</sequence>
<evidence type="ECO:0000256" key="1">
    <source>
        <dbReference type="SAM" id="MobiDB-lite"/>
    </source>
</evidence>
<dbReference type="EMBL" id="JAXOJX010000092">
    <property type="protein sequence ID" value="MDZ5461013.1"/>
    <property type="molecule type" value="Genomic_DNA"/>
</dbReference>
<name>A0ABU5IQ53_9BURK</name>
<dbReference type="Proteomes" id="UP001293718">
    <property type="component" value="Unassembled WGS sequence"/>
</dbReference>
<keyword evidence="4" id="KW-1185">Reference proteome</keyword>
<accession>A0ABU5IQ53</accession>
<dbReference type="CDD" id="cd09916">
    <property type="entry name" value="CpxP_like"/>
    <property type="match status" value="1"/>
</dbReference>
<reference evidence="3 4" key="1">
    <citation type="submission" date="2023-11" db="EMBL/GenBank/DDBJ databases">
        <title>Draft genome of Azohydromonas lata strain H1 (DSM1123), a polyhydroxyalkanoate producer.</title>
        <authorList>
            <person name="Traversa D."/>
            <person name="D'Addabbo P."/>
            <person name="Pazzani C."/>
            <person name="Manzari C."/>
            <person name="Chiara M."/>
            <person name="Scrascia M."/>
        </authorList>
    </citation>
    <scope>NUCLEOTIDE SEQUENCE [LARGE SCALE GENOMIC DNA]</scope>
    <source>
        <strain evidence="3 4">H1</strain>
    </source>
</reference>
<evidence type="ECO:0000313" key="4">
    <source>
        <dbReference type="Proteomes" id="UP001293718"/>
    </source>
</evidence>
<comment type="caution">
    <text evidence="3">The sequence shown here is derived from an EMBL/GenBank/DDBJ whole genome shotgun (WGS) entry which is preliminary data.</text>
</comment>
<protein>
    <submittedName>
        <fullName evidence="3">Spy/CpxP family protein refolding chaperone</fullName>
    </submittedName>
</protein>
<proteinExistence type="predicted"/>
<feature type="region of interest" description="Disordered" evidence="1">
    <location>
        <begin position="40"/>
        <end position="78"/>
    </location>
</feature>
<feature type="signal peptide" evidence="2">
    <location>
        <begin position="1"/>
        <end position="43"/>
    </location>
</feature>
<dbReference type="InterPro" id="IPR012899">
    <property type="entry name" value="LTXXQ"/>
</dbReference>
<organism evidence="3 4">
    <name type="scientific">Azohydromonas lata</name>
    <dbReference type="NCBI Taxonomy" id="45677"/>
    <lineage>
        <taxon>Bacteria</taxon>
        <taxon>Pseudomonadati</taxon>
        <taxon>Pseudomonadota</taxon>
        <taxon>Betaproteobacteria</taxon>
        <taxon>Burkholderiales</taxon>
        <taxon>Sphaerotilaceae</taxon>
        <taxon>Azohydromonas</taxon>
    </lineage>
</organism>
<evidence type="ECO:0000256" key="2">
    <source>
        <dbReference type="SAM" id="SignalP"/>
    </source>
</evidence>
<dbReference type="Gene3D" id="1.20.120.1490">
    <property type="match status" value="1"/>
</dbReference>
<dbReference type="Pfam" id="PF07813">
    <property type="entry name" value="LTXXQ"/>
    <property type="match status" value="1"/>
</dbReference>
<feature type="chain" id="PRO_5046275540" evidence="2">
    <location>
        <begin position="44"/>
        <end position="192"/>
    </location>
</feature>
<evidence type="ECO:0000313" key="3">
    <source>
        <dbReference type="EMBL" id="MDZ5461013.1"/>
    </source>
</evidence>
<dbReference type="RefSeq" id="WP_169805854.1">
    <property type="nucleotide sequence ID" value="NZ_JAXOJX010000092.1"/>
</dbReference>
<gene>
    <name evidence="3" type="ORF">SM757_31000</name>
</gene>